<organism evidence="1 2">
    <name type="scientific">Salmonella enterica subsp. arizonae</name>
    <dbReference type="NCBI Taxonomy" id="59203"/>
    <lineage>
        <taxon>Bacteria</taxon>
        <taxon>Pseudomonadati</taxon>
        <taxon>Pseudomonadota</taxon>
        <taxon>Gammaproteobacteria</taxon>
        <taxon>Enterobacterales</taxon>
        <taxon>Enterobacteriaceae</taxon>
        <taxon>Salmonella</taxon>
    </lineage>
</organism>
<dbReference type="EMBL" id="LR134156">
    <property type="protein sequence ID" value="VEA75736.1"/>
    <property type="molecule type" value="Genomic_DNA"/>
</dbReference>
<accession>A0A447R0A4</accession>
<dbReference type="Proteomes" id="UP000275676">
    <property type="component" value="Chromosome"/>
</dbReference>
<gene>
    <name evidence="1" type="ORF">NCTC10047_01586</name>
</gene>
<name>A0A447R0A4_SALER</name>
<evidence type="ECO:0000313" key="2">
    <source>
        <dbReference type="Proteomes" id="UP000275676"/>
    </source>
</evidence>
<reference evidence="1 2" key="1">
    <citation type="submission" date="2018-12" db="EMBL/GenBank/DDBJ databases">
        <authorList>
            <consortium name="Pathogen Informatics"/>
        </authorList>
    </citation>
    <scope>NUCLEOTIDE SEQUENCE [LARGE SCALE GENOMIC DNA]</scope>
    <source>
        <strain evidence="1 2">NCTC10047</strain>
    </source>
</reference>
<sequence>MKEIKSQGNGEQPAISRRNFIQASSALIALPFVSSTATAQERVATVTENRPAEKVVQTCSTFDCGGQMRYSGACQ</sequence>
<dbReference type="InterPro" id="IPR006311">
    <property type="entry name" value="TAT_signal"/>
</dbReference>
<evidence type="ECO:0000313" key="1">
    <source>
        <dbReference type="EMBL" id="VEA75736.1"/>
    </source>
</evidence>
<proteinExistence type="predicted"/>
<dbReference type="PROSITE" id="PS51318">
    <property type="entry name" value="TAT"/>
    <property type="match status" value="1"/>
</dbReference>
<protein>
    <submittedName>
        <fullName evidence="1">Putative anaerobic dimethylsulfoxide reductase</fullName>
    </submittedName>
</protein>
<dbReference type="AlphaFoldDB" id="A0A447R0A4"/>